<accession>A0A426WW31</accession>
<reference evidence="2 3" key="1">
    <citation type="journal article" date="2014" name="Agronomy (Basel)">
        <title>A Draft Genome Sequence for Ensete ventricosum, the Drought-Tolerant Tree Against Hunger.</title>
        <authorList>
            <person name="Harrison J."/>
            <person name="Moore K.A."/>
            <person name="Paszkiewicz K."/>
            <person name="Jones T."/>
            <person name="Grant M."/>
            <person name="Ambacheew D."/>
            <person name="Muzemil S."/>
            <person name="Studholme D.J."/>
        </authorList>
    </citation>
    <scope>NUCLEOTIDE SEQUENCE [LARGE SCALE GENOMIC DNA]</scope>
</reference>
<dbReference type="EMBL" id="AMZH03039596">
    <property type="protein sequence ID" value="RRT31455.1"/>
    <property type="molecule type" value="Genomic_DNA"/>
</dbReference>
<proteinExistence type="predicted"/>
<protein>
    <submittedName>
        <fullName evidence="2">Uncharacterized protein</fullName>
    </submittedName>
</protein>
<evidence type="ECO:0000256" key="1">
    <source>
        <dbReference type="SAM" id="MobiDB-lite"/>
    </source>
</evidence>
<sequence>MTRPPAKGHATVTKAPCKGAAGFGQGPPQRRPVAMAGCSTVTAREANDAYRRGNRSCVGWLLGANNARRLADQVIA</sequence>
<evidence type="ECO:0000313" key="2">
    <source>
        <dbReference type="EMBL" id="RRT31455.1"/>
    </source>
</evidence>
<name>A0A426WW31_ENSVE</name>
<comment type="caution">
    <text evidence="2">The sequence shown here is derived from an EMBL/GenBank/DDBJ whole genome shotgun (WGS) entry which is preliminary data.</text>
</comment>
<dbReference type="Proteomes" id="UP000287651">
    <property type="component" value="Unassembled WGS sequence"/>
</dbReference>
<dbReference type="AlphaFoldDB" id="A0A426WW31"/>
<feature type="region of interest" description="Disordered" evidence="1">
    <location>
        <begin position="1"/>
        <end position="32"/>
    </location>
</feature>
<evidence type="ECO:0000313" key="3">
    <source>
        <dbReference type="Proteomes" id="UP000287651"/>
    </source>
</evidence>
<organism evidence="2 3">
    <name type="scientific">Ensete ventricosum</name>
    <name type="common">Abyssinian banana</name>
    <name type="synonym">Musa ensete</name>
    <dbReference type="NCBI Taxonomy" id="4639"/>
    <lineage>
        <taxon>Eukaryota</taxon>
        <taxon>Viridiplantae</taxon>
        <taxon>Streptophyta</taxon>
        <taxon>Embryophyta</taxon>
        <taxon>Tracheophyta</taxon>
        <taxon>Spermatophyta</taxon>
        <taxon>Magnoliopsida</taxon>
        <taxon>Liliopsida</taxon>
        <taxon>Zingiberales</taxon>
        <taxon>Musaceae</taxon>
        <taxon>Ensete</taxon>
    </lineage>
</organism>
<gene>
    <name evidence="2" type="ORF">B296_00050113</name>
</gene>